<dbReference type="PROSITE" id="PS51367">
    <property type="entry name" value="THAUMATIN_2"/>
    <property type="match status" value="1"/>
</dbReference>
<evidence type="ECO:0000256" key="4">
    <source>
        <dbReference type="SAM" id="SignalP"/>
    </source>
</evidence>
<evidence type="ECO:0000256" key="2">
    <source>
        <dbReference type="ARBA" id="ARBA00023157"/>
    </source>
</evidence>
<keyword evidence="6" id="KW-1185">Reference proteome</keyword>
<feature type="transmembrane region" description="Helical" evidence="3">
    <location>
        <begin position="339"/>
        <end position="356"/>
    </location>
</feature>
<evidence type="ECO:0000256" key="3">
    <source>
        <dbReference type="SAM" id="Phobius"/>
    </source>
</evidence>
<dbReference type="CDD" id="cd09218">
    <property type="entry name" value="TLP-PA"/>
    <property type="match status" value="1"/>
</dbReference>
<dbReference type="OrthoDB" id="430315at2759"/>
<comment type="caution">
    <text evidence="5">The sequence shown here is derived from an EMBL/GenBank/DDBJ whole genome shotgun (WGS) entry which is preliminary data.</text>
</comment>
<organism evidence="5 6">
    <name type="scientific">Carex littledalei</name>
    <dbReference type="NCBI Taxonomy" id="544730"/>
    <lineage>
        <taxon>Eukaryota</taxon>
        <taxon>Viridiplantae</taxon>
        <taxon>Streptophyta</taxon>
        <taxon>Embryophyta</taxon>
        <taxon>Tracheophyta</taxon>
        <taxon>Spermatophyta</taxon>
        <taxon>Magnoliopsida</taxon>
        <taxon>Liliopsida</taxon>
        <taxon>Poales</taxon>
        <taxon>Cyperaceae</taxon>
        <taxon>Cyperoideae</taxon>
        <taxon>Cariceae</taxon>
        <taxon>Carex</taxon>
        <taxon>Carex subgen. Euthyceras</taxon>
    </lineage>
</organism>
<dbReference type="InterPro" id="IPR037176">
    <property type="entry name" value="Osmotin/thaumatin-like_sf"/>
</dbReference>
<dbReference type="FunFam" id="2.60.110.10:FF:000002">
    <property type="entry name" value="Thaumatin-like protein 1a"/>
    <property type="match status" value="1"/>
</dbReference>
<keyword evidence="3" id="KW-1133">Transmembrane helix</keyword>
<dbReference type="EMBL" id="SWLB01000001">
    <property type="protein sequence ID" value="KAF3342048.1"/>
    <property type="molecule type" value="Genomic_DNA"/>
</dbReference>
<keyword evidence="3" id="KW-0812">Transmembrane</keyword>
<dbReference type="Pfam" id="PF00314">
    <property type="entry name" value="Thaumatin"/>
    <property type="match status" value="1"/>
</dbReference>
<sequence>MPSIPFSPLRFSVLLPFSLARRLTSAPTRFASTGSWVRFDWANALRFASIYDDDDPSDLSGFFQRVSICNRGTVREKAPFSIKRVLEYRNEEQRIGRKESIFLSTLRAKRSEGARIFTMINDCKETIWPAVIPGEKFEGGGFVLKAGQSMVFTAPVGWSGRIWGRTGCSFDRDGNGPCETASCGSTLKCGVAGKTPATLAEFTLAKLDFYDVSLVDGYNLPIAITPVNGNKHGGGNCSVAGCNSDLRENCPNDLAVKTVACRSACDVFDTDQYCCRGTYGGPSTCPPTQYSKLFKSACPGAYSYAYDDRSSLFTCSDGDYIITFCSKRKGSGATTIKSIFSWIIPMFATVISWWLWI</sequence>
<feature type="chain" id="PRO_5032645315" evidence="4">
    <location>
        <begin position="21"/>
        <end position="357"/>
    </location>
</feature>
<dbReference type="PRINTS" id="PR00347">
    <property type="entry name" value="THAUMATIN"/>
</dbReference>
<name>A0A833RLG7_9POAL</name>
<evidence type="ECO:0000313" key="6">
    <source>
        <dbReference type="Proteomes" id="UP000623129"/>
    </source>
</evidence>
<dbReference type="InterPro" id="IPR001938">
    <property type="entry name" value="Thaumatin"/>
</dbReference>
<accession>A0A833RLG7</accession>
<reference evidence="5" key="1">
    <citation type="submission" date="2020-01" db="EMBL/GenBank/DDBJ databases">
        <title>Genome sequence of Kobresia littledalei, the first chromosome-level genome in the family Cyperaceae.</title>
        <authorList>
            <person name="Qu G."/>
        </authorList>
    </citation>
    <scope>NUCLEOTIDE SEQUENCE</scope>
    <source>
        <strain evidence="5">C.B.Clarke</strain>
        <tissue evidence="5">Leaf</tissue>
    </source>
</reference>
<evidence type="ECO:0000256" key="1">
    <source>
        <dbReference type="ARBA" id="ARBA00010607"/>
    </source>
</evidence>
<dbReference type="Proteomes" id="UP000623129">
    <property type="component" value="Unassembled WGS sequence"/>
</dbReference>
<feature type="signal peptide" evidence="4">
    <location>
        <begin position="1"/>
        <end position="20"/>
    </location>
</feature>
<comment type="similarity">
    <text evidence="1">Belongs to the thaumatin family.</text>
</comment>
<protein>
    <submittedName>
        <fullName evidence="5">Pathogenesis-related protein 5</fullName>
    </submittedName>
</protein>
<keyword evidence="3" id="KW-0472">Membrane</keyword>
<keyword evidence="2" id="KW-1015">Disulfide bond</keyword>
<dbReference type="Gene3D" id="2.60.110.10">
    <property type="entry name" value="Thaumatin"/>
    <property type="match status" value="1"/>
</dbReference>
<dbReference type="PANTHER" id="PTHR31048">
    <property type="entry name" value="OS03G0233200 PROTEIN"/>
    <property type="match status" value="1"/>
</dbReference>
<proteinExistence type="inferred from homology"/>
<keyword evidence="4" id="KW-0732">Signal</keyword>
<dbReference type="SMART" id="SM00205">
    <property type="entry name" value="THN"/>
    <property type="match status" value="1"/>
</dbReference>
<gene>
    <name evidence="5" type="ORF">FCM35_KLT00686</name>
</gene>
<evidence type="ECO:0000313" key="5">
    <source>
        <dbReference type="EMBL" id="KAF3342048.1"/>
    </source>
</evidence>
<dbReference type="AlphaFoldDB" id="A0A833RLG7"/>
<dbReference type="SUPFAM" id="SSF49870">
    <property type="entry name" value="Osmotin, thaumatin-like protein"/>
    <property type="match status" value="1"/>
</dbReference>